<dbReference type="Gramene" id="KRH48470">
    <property type="protein sequence ID" value="KRH48470"/>
    <property type="gene ID" value="GLYMA_07G090800"/>
</dbReference>
<gene>
    <name evidence="3" type="ORF">GLYMA_07G090800</name>
</gene>
<feature type="compositionally biased region" description="Polar residues" evidence="1">
    <location>
        <begin position="160"/>
        <end position="177"/>
    </location>
</feature>
<feature type="transmembrane region" description="Helical" evidence="2">
    <location>
        <begin position="40"/>
        <end position="61"/>
    </location>
</feature>
<dbReference type="EMBL" id="CM000840">
    <property type="protein sequence ID" value="KRH48470.1"/>
    <property type="molecule type" value="Genomic_DNA"/>
</dbReference>
<accession>K7L0J2</accession>
<feature type="region of interest" description="Disordered" evidence="1">
    <location>
        <begin position="71"/>
        <end position="110"/>
    </location>
</feature>
<evidence type="ECO:0000313" key="4">
    <source>
        <dbReference type="EnsemblPlants" id="KRH48470"/>
    </source>
</evidence>
<dbReference type="ExpressionAtlas" id="K7L0J2">
    <property type="expression patterns" value="baseline and differential"/>
</dbReference>
<keyword evidence="2" id="KW-1133">Transmembrane helix</keyword>
<reference evidence="4" key="2">
    <citation type="submission" date="2018-02" db="UniProtKB">
        <authorList>
            <consortium name="EnsemblPlants"/>
        </authorList>
    </citation>
    <scope>IDENTIFICATION</scope>
    <source>
        <strain evidence="4">Williams 82</strain>
    </source>
</reference>
<feature type="compositionally biased region" description="Basic and acidic residues" evidence="1">
    <location>
        <begin position="91"/>
        <end position="107"/>
    </location>
</feature>
<dbReference type="STRING" id="3847.K7L0J2"/>
<evidence type="ECO:0000256" key="1">
    <source>
        <dbReference type="SAM" id="MobiDB-lite"/>
    </source>
</evidence>
<reference evidence="3 4" key="1">
    <citation type="journal article" date="2010" name="Nature">
        <title>Genome sequence of the palaeopolyploid soybean.</title>
        <authorList>
            <person name="Schmutz J."/>
            <person name="Cannon S.B."/>
            <person name="Schlueter J."/>
            <person name="Ma J."/>
            <person name="Mitros T."/>
            <person name="Nelson W."/>
            <person name="Hyten D.L."/>
            <person name="Song Q."/>
            <person name="Thelen J.J."/>
            <person name="Cheng J."/>
            <person name="Xu D."/>
            <person name="Hellsten U."/>
            <person name="May G.D."/>
            <person name="Yu Y."/>
            <person name="Sakurai T."/>
            <person name="Umezawa T."/>
            <person name="Bhattacharyya M.K."/>
            <person name="Sandhu D."/>
            <person name="Valliyodan B."/>
            <person name="Lindquist E."/>
            <person name="Peto M."/>
            <person name="Grant D."/>
            <person name="Shu S."/>
            <person name="Goodstein D."/>
            <person name="Barry K."/>
            <person name="Futrell-Griggs M."/>
            <person name="Abernathy B."/>
            <person name="Du J."/>
            <person name="Tian Z."/>
            <person name="Zhu L."/>
            <person name="Gill N."/>
            <person name="Joshi T."/>
            <person name="Libault M."/>
            <person name="Sethuraman A."/>
            <person name="Zhang X.-C."/>
            <person name="Shinozaki K."/>
            <person name="Nguyen H.T."/>
            <person name="Wing R.A."/>
            <person name="Cregan P."/>
            <person name="Specht J."/>
            <person name="Grimwood J."/>
            <person name="Rokhsar D."/>
            <person name="Stacey G."/>
            <person name="Shoemaker R.C."/>
            <person name="Jackson S.A."/>
        </authorList>
    </citation>
    <scope>NUCLEOTIDE SEQUENCE</scope>
    <source>
        <strain evidence="4">cv. Williams 82</strain>
        <tissue evidence="3">Callus</tissue>
    </source>
</reference>
<dbReference type="EnsemblPlants" id="KRH48470">
    <property type="protein sequence ID" value="KRH48470"/>
    <property type="gene ID" value="GLYMA_07G090800"/>
</dbReference>
<dbReference type="AlphaFoldDB" id="K7L0J2"/>
<protein>
    <submittedName>
        <fullName evidence="3 4">Uncharacterized protein</fullName>
    </submittedName>
</protein>
<sequence>MHAPVTIWHYELKQTNPNPLFLPLYIPFILSLSSHPNTSLFLSLHSIQPFTFSLFFILNYFSMEESKKRVRDESSYSPESQTQLVDSPESESQRVDSPESKIRRVDSSESQLDSVLDSEVRLQDDIFNILDDADNVPERDSVQGLDSVIKSFEDEINAPGSDSGSGDPTQEPDSGELQSNLGYLLEASDDELGLPPTVVDGEETGRVGPEMTELARLMGFEDDIPSYDAFGFGSGFAAESDGGAGGFVTVDGLFDYSDPAADVLWRSESLQAM</sequence>
<evidence type="ECO:0000313" key="5">
    <source>
        <dbReference type="Proteomes" id="UP000008827"/>
    </source>
</evidence>
<organism evidence="3">
    <name type="scientific">Glycine max</name>
    <name type="common">Soybean</name>
    <name type="synonym">Glycine hispida</name>
    <dbReference type="NCBI Taxonomy" id="3847"/>
    <lineage>
        <taxon>Eukaryota</taxon>
        <taxon>Viridiplantae</taxon>
        <taxon>Streptophyta</taxon>
        <taxon>Embryophyta</taxon>
        <taxon>Tracheophyta</taxon>
        <taxon>Spermatophyta</taxon>
        <taxon>Magnoliopsida</taxon>
        <taxon>eudicotyledons</taxon>
        <taxon>Gunneridae</taxon>
        <taxon>Pentapetalae</taxon>
        <taxon>rosids</taxon>
        <taxon>fabids</taxon>
        <taxon>Fabales</taxon>
        <taxon>Fabaceae</taxon>
        <taxon>Papilionoideae</taxon>
        <taxon>50 kb inversion clade</taxon>
        <taxon>NPAAA clade</taxon>
        <taxon>indigoferoid/millettioid clade</taxon>
        <taxon>Phaseoleae</taxon>
        <taxon>Glycine</taxon>
        <taxon>Glycine subgen. Soja</taxon>
    </lineage>
</organism>
<proteinExistence type="predicted"/>
<keyword evidence="2" id="KW-0472">Membrane</keyword>
<dbReference type="PANTHER" id="PTHR34539">
    <property type="entry name" value="T6J4.11 PROTEIN"/>
    <property type="match status" value="1"/>
</dbReference>
<dbReference type="InParanoid" id="K7L0J2"/>
<dbReference type="HOGENOM" id="CLU_089126_0_0_1"/>
<dbReference type="Proteomes" id="UP000008827">
    <property type="component" value="Chromosome 7"/>
</dbReference>
<dbReference type="eggNOG" id="KOG0670">
    <property type="taxonomic scope" value="Eukaryota"/>
</dbReference>
<reference evidence="3" key="3">
    <citation type="submission" date="2018-07" db="EMBL/GenBank/DDBJ databases">
        <title>WGS assembly of Glycine max.</title>
        <authorList>
            <person name="Schmutz J."/>
            <person name="Cannon S."/>
            <person name="Schlueter J."/>
            <person name="Ma J."/>
            <person name="Mitros T."/>
            <person name="Nelson W."/>
            <person name="Hyten D."/>
            <person name="Song Q."/>
            <person name="Thelen J."/>
            <person name="Cheng J."/>
            <person name="Xu D."/>
            <person name="Hellsten U."/>
            <person name="May G."/>
            <person name="Yu Y."/>
            <person name="Sakurai T."/>
            <person name="Umezawa T."/>
            <person name="Bhattacharyya M."/>
            <person name="Sandhu D."/>
            <person name="Valliyodan B."/>
            <person name="Lindquist E."/>
            <person name="Peto M."/>
            <person name="Grant D."/>
            <person name="Shu S."/>
            <person name="Goodstein D."/>
            <person name="Barry K."/>
            <person name="Futrell-Griggs M."/>
            <person name="Abernathy B."/>
            <person name="Du J."/>
            <person name="Tian Z."/>
            <person name="Zhu L."/>
            <person name="Gill N."/>
            <person name="Joshi T."/>
            <person name="Libault M."/>
            <person name="Sethuraman A."/>
            <person name="Zhang X."/>
            <person name="Shinozaki K."/>
            <person name="Nguyen H."/>
            <person name="Wing R."/>
            <person name="Cregan P."/>
            <person name="Specht J."/>
            <person name="Grimwood J."/>
            <person name="Rokhsar D."/>
            <person name="Stacey G."/>
            <person name="Shoemaker R."/>
            <person name="Jackson S."/>
        </authorList>
    </citation>
    <scope>NUCLEOTIDE SEQUENCE</scope>
    <source>
        <tissue evidence="3">Callus</tissue>
    </source>
</reference>
<keyword evidence="2" id="KW-0812">Transmembrane</keyword>
<feature type="compositionally biased region" description="Polar residues" evidence="1">
    <location>
        <begin position="75"/>
        <end position="85"/>
    </location>
</feature>
<dbReference type="PaxDb" id="3847-GLYMA07G10070.2"/>
<evidence type="ECO:0000313" key="3">
    <source>
        <dbReference type="EMBL" id="KRH48470.1"/>
    </source>
</evidence>
<evidence type="ECO:0000256" key="2">
    <source>
        <dbReference type="SAM" id="Phobius"/>
    </source>
</evidence>
<dbReference type="PANTHER" id="PTHR34539:SF4">
    <property type="match status" value="1"/>
</dbReference>
<dbReference type="OMA" id="DWVINSD"/>
<feature type="region of interest" description="Disordered" evidence="1">
    <location>
        <begin position="155"/>
        <end position="177"/>
    </location>
</feature>
<name>K7L0J2_SOYBN</name>
<keyword evidence="5" id="KW-1185">Reference proteome</keyword>